<feature type="region of interest" description="Disordered" evidence="1">
    <location>
        <begin position="198"/>
        <end position="224"/>
    </location>
</feature>
<evidence type="ECO:0000313" key="3">
    <source>
        <dbReference type="WBParaSite" id="Csp11.Scaffold629.g10123.t1"/>
    </source>
</evidence>
<name>A0A1I7TN92_9PELO</name>
<keyword evidence="2" id="KW-1185">Reference proteome</keyword>
<reference evidence="3" key="1">
    <citation type="submission" date="2016-11" db="UniProtKB">
        <authorList>
            <consortium name="WormBaseParasite"/>
        </authorList>
    </citation>
    <scope>IDENTIFICATION</scope>
</reference>
<protein>
    <submittedName>
        <fullName evidence="3">REF/SRPP-like protein At1g67360</fullName>
    </submittedName>
</protein>
<dbReference type="WBParaSite" id="Csp11.Scaffold629.g10123.t1">
    <property type="protein sequence ID" value="Csp11.Scaffold629.g10123.t1"/>
    <property type="gene ID" value="Csp11.Scaffold629.g10123"/>
</dbReference>
<dbReference type="PANTHER" id="PTHR36942">
    <property type="entry name" value="PROTEIN CBG10268"/>
    <property type="match status" value="1"/>
</dbReference>
<evidence type="ECO:0000256" key="1">
    <source>
        <dbReference type="SAM" id="MobiDB-lite"/>
    </source>
</evidence>
<dbReference type="PANTHER" id="PTHR36942:SF1">
    <property type="entry name" value="IMMUNITY PROTEIN 72 OF POLYMORPHIC TOXIN SYSTEM-RELATED"/>
    <property type="match status" value="1"/>
</dbReference>
<evidence type="ECO:0000313" key="2">
    <source>
        <dbReference type="Proteomes" id="UP000095282"/>
    </source>
</evidence>
<dbReference type="Proteomes" id="UP000095282">
    <property type="component" value="Unplaced"/>
</dbReference>
<proteinExistence type="predicted"/>
<sequence length="224" mass="25492">MAKRCVHSKLEELQSDISEMAKKAFSNHYSFLLSNVTDEEKTDGYKQYALTKSMETGLTMAHTHIEEVISELATPNTPPSLVKSVKEYLESNVLRKLESYKQLFPLKEAKEVKPVEKKETKECCSTRKEDEKPAISKENVKEAILSMNRIAKQHVDVFPPPIRPGAVVIPTGRLVKCQCKPDCPVDLPEPEYRVIQEPELRNRWAIEPKTGNSGKKNKKSRGKR</sequence>
<organism evidence="2 3">
    <name type="scientific">Caenorhabditis tropicalis</name>
    <dbReference type="NCBI Taxonomy" id="1561998"/>
    <lineage>
        <taxon>Eukaryota</taxon>
        <taxon>Metazoa</taxon>
        <taxon>Ecdysozoa</taxon>
        <taxon>Nematoda</taxon>
        <taxon>Chromadorea</taxon>
        <taxon>Rhabditida</taxon>
        <taxon>Rhabditina</taxon>
        <taxon>Rhabditomorpha</taxon>
        <taxon>Rhabditoidea</taxon>
        <taxon>Rhabditidae</taxon>
        <taxon>Peloderinae</taxon>
        <taxon>Caenorhabditis</taxon>
    </lineage>
</organism>
<accession>A0A1I7TN92</accession>
<feature type="compositionally biased region" description="Basic residues" evidence="1">
    <location>
        <begin position="215"/>
        <end position="224"/>
    </location>
</feature>
<dbReference type="AlphaFoldDB" id="A0A1I7TN92"/>